<organism evidence="2 3">
    <name type="scientific">Sphingosinicella soli</name>
    <dbReference type="NCBI Taxonomy" id="333708"/>
    <lineage>
        <taxon>Bacteria</taxon>
        <taxon>Pseudomonadati</taxon>
        <taxon>Pseudomonadota</taxon>
        <taxon>Alphaproteobacteria</taxon>
        <taxon>Sphingomonadales</taxon>
        <taxon>Sphingosinicellaceae</taxon>
        <taxon>Sphingosinicella</taxon>
    </lineage>
</organism>
<reference evidence="2 3" key="1">
    <citation type="submission" date="2020-08" db="EMBL/GenBank/DDBJ databases">
        <title>Genomic Encyclopedia of Type Strains, Phase IV (KMG-IV): sequencing the most valuable type-strain genomes for metagenomic binning, comparative biology and taxonomic classification.</title>
        <authorList>
            <person name="Goeker M."/>
        </authorList>
    </citation>
    <scope>NUCLEOTIDE SEQUENCE [LARGE SCALE GENOMIC DNA]</scope>
    <source>
        <strain evidence="2 3">DSM 17328</strain>
    </source>
</reference>
<comment type="caution">
    <text evidence="2">The sequence shown here is derived from an EMBL/GenBank/DDBJ whole genome shotgun (WGS) entry which is preliminary data.</text>
</comment>
<keyword evidence="1" id="KW-0732">Signal</keyword>
<evidence type="ECO:0000313" key="2">
    <source>
        <dbReference type="EMBL" id="MBB4630820.1"/>
    </source>
</evidence>
<feature type="chain" id="PRO_5030796723" evidence="1">
    <location>
        <begin position="32"/>
        <end position="70"/>
    </location>
</feature>
<feature type="signal peptide" evidence="1">
    <location>
        <begin position="1"/>
        <end position="31"/>
    </location>
</feature>
<dbReference type="AlphaFoldDB" id="A0A7W7AYP7"/>
<proteinExistence type="predicted"/>
<evidence type="ECO:0000256" key="1">
    <source>
        <dbReference type="SAM" id="SignalP"/>
    </source>
</evidence>
<protein>
    <submittedName>
        <fullName evidence="2">Putative membrane protein</fullName>
    </submittedName>
</protein>
<accession>A0A7W7AYP7</accession>
<dbReference type="Proteomes" id="UP000566324">
    <property type="component" value="Unassembled WGS sequence"/>
</dbReference>
<name>A0A7W7AYP7_9SPHN</name>
<dbReference type="RefSeq" id="WP_184064350.1">
    <property type="nucleotide sequence ID" value="NZ_JACHNZ010000002.1"/>
</dbReference>
<keyword evidence="3" id="KW-1185">Reference proteome</keyword>
<dbReference type="EMBL" id="JACHNZ010000002">
    <property type="protein sequence ID" value="MBB4630820.1"/>
    <property type="molecule type" value="Genomic_DNA"/>
</dbReference>
<sequence>MIAFHVHTPLKTALAAAMATLAVAACAPPQAAPEPETPPAPQAAVGERCVGLAAIRNTSPSYSPGRCVMA</sequence>
<gene>
    <name evidence="2" type="ORF">GGQ98_000423</name>
</gene>
<evidence type="ECO:0000313" key="3">
    <source>
        <dbReference type="Proteomes" id="UP000566324"/>
    </source>
</evidence>